<evidence type="ECO:0000313" key="3">
    <source>
        <dbReference type="Proteomes" id="UP000799424"/>
    </source>
</evidence>
<accession>A0A6A6ZAW4</accession>
<dbReference type="Proteomes" id="UP000799424">
    <property type="component" value="Unassembled WGS sequence"/>
</dbReference>
<dbReference type="OrthoDB" id="3527137at2759"/>
<dbReference type="Pfam" id="PF24968">
    <property type="entry name" value="DUF7770"/>
    <property type="match status" value="1"/>
</dbReference>
<dbReference type="AlphaFoldDB" id="A0A6A6ZAW4"/>
<evidence type="ECO:0000259" key="1">
    <source>
        <dbReference type="Pfam" id="PF24968"/>
    </source>
</evidence>
<name>A0A6A6ZAW4_9PLEO</name>
<reference evidence="2" key="1">
    <citation type="journal article" date="2020" name="Stud. Mycol.">
        <title>101 Dothideomycetes genomes: a test case for predicting lifestyles and emergence of pathogens.</title>
        <authorList>
            <person name="Haridas S."/>
            <person name="Albert R."/>
            <person name="Binder M."/>
            <person name="Bloem J."/>
            <person name="Labutti K."/>
            <person name="Salamov A."/>
            <person name="Andreopoulos B."/>
            <person name="Baker S."/>
            <person name="Barry K."/>
            <person name="Bills G."/>
            <person name="Bluhm B."/>
            <person name="Cannon C."/>
            <person name="Castanera R."/>
            <person name="Culley D."/>
            <person name="Daum C."/>
            <person name="Ezra D."/>
            <person name="Gonzalez J."/>
            <person name="Henrissat B."/>
            <person name="Kuo A."/>
            <person name="Liang C."/>
            <person name="Lipzen A."/>
            <person name="Lutzoni F."/>
            <person name="Magnuson J."/>
            <person name="Mondo S."/>
            <person name="Nolan M."/>
            <person name="Ohm R."/>
            <person name="Pangilinan J."/>
            <person name="Park H.-J."/>
            <person name="Ramirez L."/>
            <person name="Alfaro M."/>
            <person name="Sun H."/>
            <person name="Tritt A."/>
            <person name="Yoshinaga Y."/>
            <person name="Zwiers L.-H."/>
            <person name="Turgeon B."/>
            <person name="Goodwin S."/>
            <person name="Spatafora J."/>
            <person name="Crous P."/>
            <person name="Grigoriev I."/>
        </authorList>
    </citation>
    <scope>NUCLEOTIDE SEQUENCE</scope>
    <source>
        <strain evidence="2">CBS 113818</strain>
    </source>
</reference>
<gene>
    <name evidence="2" type="ORF">CC86DRAFT_169300</name>
</gene>
<protein>
    <recommendedName>
        <fullName evidence="1">DUF7770 domain-containing protein</fullName>
    </recommendedName>
</protein>
<evidence type="ECO:0000313" key="2">
    <source>
        <dbReference type="EMBL" id="KAF2818251.1"/>
    </source>
</evidence>
<organism evidence="2 3">
    <name type="scientific">Ophiobolus disseminans</name>
    <dbReference type="NCBI Taxonomy" id="1469910"/>
    <lineage>
        <taxon>Eukaryota</taxon>
        <taxon>Fungi</taxon>
        <taxon>Dikarya</taxon>
        <taxon>Ascomycota</taxon>
        <taxon>Pezizomycotina</taxon>
        <taxon>Dothideomycetes</taxon>
        <taxon>Pleosporomycetidae</taxon>
        <taxon>Pleosporales</taxon>
        <taxon>Pleosporineae</taxon>
        <taxon>Phaeosphaeriaceae</taxon>
        <taxon>Ophiobolus</taxon>
    </lineage>
</organism>
<proteinExistence type="predicted"/>
<dbReference type="InterPro" id="IPR056672">
    <property type="entry name" value="DUF7770"/>
</dbReference>
<sequence>MTDFSSDTRTVHLIQAVCHPLNQDYNHWSLNIQFKDNMMSTTVAGSLRCHMTIDEATSDTVFMVVANTYANTNNCVFAVDFPPTSNNLPVGYVSQVIRNNNLHKFEYSPEGSGCRHWIYLAIQHLETARYIATGSAARLWPYLHNFWDIGPDHMNVMGLRSRPSSLIYGITQRATQ</sequence>
<keyword evidence="3" id="KW-1185">Reference proteome</keyword>
<feature type="domain" description="DUF7770" evidence="1">
    <location>
        <begin position="22"/>
        <end position="152"/>
    </location>
</feature>
<dbReference type="EMBL" id="MU006255">
    <property type="protein sequence ID" value="KAF2818251.1"/>
    <property type="molecule type" value="Genomic_DNA"/>
</dbReference>